<dbReference type="AlphaFoldDB" id="A0A1Y5PXQ0"/>
<protein>
    <submittedName>
        <fullName evidence="1">Uncharacterized protein</fullName>
    </submittedName>
</protein>
<evidence type="ECO:0000313" key="1">
    <source>
        <dbReference type="EMBL" id="SBV34808.1"/>
    </source>
</evidence>
<gene>
    <name evidence="1" type="ORF">SPPYR_3693</name>
</gene>
<proteinExistence type="predicted"/>
<sequence>MSMHFSGPWACITGSAPSPPSWISNPPPRHWNHRCRVCCMPASKSDTVESKRRGQALIPRRFEDALT</sequence>
<dbReference type="KEGG" id="sphu:SPPYR_3693"/>
<accession>A0A1Y5PXQ0</accession>
<dbReference type="EMBL" id="LT598653">
    <property type="protein sequence ID" value="SBV34808.1"/>
    <property type="molecule type" value="Genomic_DNA"/>
</dbReference>
<organism evidence="1">
    <name type="scientific">uncultured Sphingopyxis sp</name>
    <dbReference type="NCBI Taxonomy" id="310581"/>
    <lineage>
        <taxon>Bacteria</taxon>
        <taxon>Pseudomonadati</taxon>
        <taxon>Pseudomonadota</taxon>
        <taxon>Alphaproteobacteria</taxon>
        <taxon>Sphingomonadales</taxon>
        <taxon>Sphingomonadaceae</taxon>
        <taxon>Sphingopyxis</taxon>
        <taxon>environmental samples</taxon>
    </lineage>
</organism>
<reference evidence="1" key="1">
    <citation type="submission" date="2016-03" db="EMBL/GenBank/DDBJ databases">
        <authorList>
            <person name="Ploux O."/>
        </authorList>
    </citation>
    <scope>NUCLEOTIDE SEQUENCE</scope>
    <source>
        <strain evidence="1">UC10</strain>
    </source>
</reference>
<name>A0A1Y5PXQ0_9SPHN</name>